<dbReference type="NCBIfam" id="TIGR01725">
    <property type="entry name" value="phge_HK97_gp10"/>
    <property type="match status" value="1"/>
</dbReference>
<protein>
    <recommendedName>
        <fullName evidence="3">Phage protein, HK97 gp10 family</fullName>
    </recommendedName>
</protein>
<gene>
    <name evidence="1" type="ordered locus">MA_3810</name>
</gene>
<dbReference type="AlphaFoldDB" id="Q8TJH4"/>
<dbReference type="OrthoDB" id="140429at2157"/>
<dbReference type="STRING" id="188937.MA_3810"/>
<dbReference type="EMBL" id="AE010299">
    <property type="protein sequence ID" value="AAM07161.1"/>
    <property type="molecule type" value="Genomic_DNA"/>
</dbReference>
<dbReference type="Proteomes" id="UP000002487">
    <property type="component" value="Chromosome"/>
</dbReference>
<proteinExistence type="predicted"/>
<keyword evidence="2" id="KW-1185">Reference proteome</keyword>
<dbReference type="KEGG" id="mac:MA_3810"/>
<dbReference type="InterPro" id="IPR010064">
    <property type="entry name" value="HK97-gp10_tail"/>
</dbReference>
<sequence length="143" mass="16461">MADVFRVDVKGIKELQAKFRQIDFEMQQILSQATSAGAAVVVREAKINVGRGHPDYPERITGATMRNIREVRKEKSATKCVSQVGGTLEHMMRLEKGFMDTDRMGRRFHQPPRPFLRPALDENEEEIKKAFEEKVKQVLRKYG</sequence>
<accession>Q8TJH4</accession>
<dbReference type="RefSeq" id="WP_011023710.1">
    <property type="nucleotide sequence ID" value="NC_003552.1"/>
</dbReference>
<reference evidence="1 2" key="1">
    <citation type="journal article" date="2002" name="Genome Res.">
        <title>The genome of Methanosarcina acetivorans reveals extensive metabolic and physiological diversity.</title>
        <authorList>
            <person name="Galagan J.E."/>
            <person name="Nusbaum C."/>
            <person name="Roy A."/>
            <person name="Endrizzi M.G."/>
            <person name="Macdonald P."/>
            <person name="FitzHugh W."/>
            <person name="Calvo S."/>
            <person name="Engels R."/>
            <person name="Smirnov S."/>
            <person name="Atnoor D."/>
            <person name="Brown A."/>
            <person name="Allen N."/>
            <person name="Naylor J."/>
            <person name="Stange-Thomann N."/>
            <person name="DeArellano K."/>
            <person name="Johnson R."/>
            <person name="Linton L."/>
            <person name="McEwan P."/>
            <person name="McKernan K."/>
            <person name="Talamas J."/>
            <person name="Tirrell A."/>
            <person name="Ye W."/>
            <person name="Zimmer A."/>
            <person name="Barber R.D."/>
            <person name="Cann I."/>
            <person name="Graham D.E."/>
            <person name="Grahame D.A."/>
            <person name="Guss A."/>
            <person name="Hedderich R."/>
            <person name="Ingram-Smith C."/>
            <person name="Kuettner C.H."/>
            <person name="Krzycki J.A."/>
            <person name="Leigh J.A."/>
            <person name="Li W."/>
            <person name="Liu J."/>
            <person name="Mukhopadhyay B."/>
            <person name="Reeve J.N."/>
            <person name="Smith K."/>
            <person name="Springer T.A."/>
            <person name="Umayam L.A."/>
            <person name="White O."/>
            <person name="White R.H."/>
            <person name="de Macario E.C."/>
            <person name="Ferry J.G."/>
            <person name="Jarrell K.F."/>
            <person name="Jing H."/>
            <person name="Macario A.J.L."/>
            <person name="Paulsen I."/>
            <person name="Pritchett M."/>
            <person name="Sowers K.R."/>
            <person name="Swanson R.V."/>
            <person name="Zinder S.H."/>
            <person name="Lander E."/>
            <person name="Metcalf W.W."/>
            <person name="Birren B."/>
        </authorList>
    </citation>
    <scope>NUCLEOTIDE SEQUENCE [LARGE SCALE GENOMIC DNA]</scope>
    <source>
        <strain evidence="2">ATCC 35395 / DSM 2834 / JCM 12185 / C2A</strain>
    </source>
</reference>
<dbReference type="EnsemblBacteria" id="AAM07161">
    <property type="protein sequence ID" value="AAM07161"/>
    <property type="gene ID" value="MA_3810"/>
</dbReference>
<dbReference type="HOGENOM" id="CLU_1801674_0_0_2"/>
<evidence type="ECO:0008006" key="3">
    <source>
        <dbReference type="Google" id="ProtNLM"/>
    </source>
</evidence>
<evidence type="ECO:0000313" key="2">
    <source>
        <dbReference type="Proteomes" id="UP000002487"/>
    </source>
</evidence>
<organism evidence="1 2">
    <name type="scientific">Methanosarcina acetivorans (strain ATCC 35395 / DSM 2834 / JCM 12185 / C2A)</name>
    <dbReference type="NCBI Taxonomy" id="188937"/>
    <lineage>
        <taxon>Archaea</taxon>
        <taxon>Methanobacteriati</taxon>
        <taxon>Methanobacteriota</taxon>
        <taxon>Stenosarchaea group</taxon>
        <taxon>Methanomicrobia</taxon>
        <taxon>Methanosarcinales</taxon>
        <taxon>Methanosarcinaceae</taxon>
        <taxon>Methanosarcina</taxon>
    </lineage>
</organism>
<dbReference type="GeneID" id="1475703"/>
<evidence type="ECO:0000313" key="1">
    <source>
        <dbReference type="EMBL" id="AAM07161.1"/>
    </source>
</evidence>
<name>Q8TJH4_METAC</name>
<dbReference type="InParanoid" id="Q8TJH4"/>